<gene>
    <name evidence="3" type="primary">LOC116539113</name>
</gene>
<protein>
    <submittedName>
        <fullName evidence="3">Collagen alpha-1(XVII) chain-like</fullName>
    </submittedName>
</protein>
<evidence type="ECO:0000313" key="3">
    <source>
        <dbReference type="RefSeq" id="XP_032117672.1"/>
    </source>
</evidence>
<feature type="region of interest" description="Disordered" evidence="1">
    <location>
        <begin position="439"/>
        <end position="578"/>
    </location>
</feature>
<feature type="compositionally biased region" description="Low complexity" evidence="1">
    <location>
        <begin position="550"/>
        <end position="564"/>
    </location>
</feature>
<feature type="compositionally biased region" description="Polar residues" evidence="1">
    <location>
        <begin position="272"/>
        <end position="289"/>
    </location>
</feature>
<dbReference type="RefSeq" id="XP_032117672.1">
    <property type="nucleotide sequence ID" value="XM_032261781.1"/>
</dbReference>
<dbReference type="GeneID" id="116539113"/>
<reference evidence="3" key="1">
    <citation type="submission" date="2025-08" db="UniProtKB">
        <authorList>
            <consortium name="RefSeq"/>
        </authorList>
    </citation>
    <scope>IDENTIFICATION</scope>
    <source>
        <tissue evidence="3">Blood</tissue>
    </source>
</reference>
<dbReference type="AlphaFoldDB" id="A0A6J3GJT7"/>
<feature type="compositionally biased region" description="Low complexity" evidence="1">
    <location>
        <begin position="493"/>
        <end position="502"/>
    </location>
</feature>
<dbReference type="GO" id="GO:0034453">
    <property type="term" value="P:microtubule anchoring"/>
    <property type="evidence" value="ECO:0007669"/>
    <property type="project" value="InterPro"/>
</dbReference>
<feature type="compositionally biased region" description="Pro residues" evidence="1">
    <location>
        <begin position="448"/>
        <end position="457"/>
    </location>
</feature>
<dbReference type="PANTHER" id="PTHR13958">
    <property type="entry name" value="CENTROSOME-ASSOCIATED PROTEIN 350"/>
    <property type="match status" value="1"/>
</dbReference>
<feature type="region of interest" description="Disordered" evidence="1">
    <location>
        <begin position="680"/>
        <end position="753"/>
    </location>
</feature>
<name>A0A6J3GJT7_SAPAP</name>
<feature type="compositionally biased region" description="Pro residues" evidence="1">
    <location>
        <begin position="711"/>
        <end position="724"/>
    </location>
</feature>
<organism evidence="2 3">
    <name type="scientific">Sapajus apella</name>
    <name type="common">Brown-capped capuchin</name>
    <name type="synonym">Cebus apella</name>
    <dbReference type="NCBI Taxonomy" id="9515"/>
    <lineage>
        <taxon>Eukaryota</taxon>
        <taxon>Metazoa</taxon>
        <taxon>Chordata</taxon>
        <taxon>Craniata</taxon>
        <taxon>Vertebrata</taxon>
        <taxon>Euteleostomi</taxon>
        <taxon>Mammalia</taxon>
        <taxon>Eutheria</taxon>
        <taxon>Euarchontoglires</taxon>
        <taxon>Primates</taxon>
        <taxon>Haplorrhini</taxon>
        <taxon>Platyrrhini</taxon>
        <taxon>Cebidae</taxon>
        <taxon>Cebinae</taxon>
        <taxon>Sapajus</taxon>
    </lineage>
</organism>
<keyword evidence="2" id="KW-1185">Reference proteome</keyword>
<dbReference type="Proteomes" id="UP000504640">
    <property type="component" value="Unplaced"/>
</dbReference>
<sequence>MVLHECVYRTEACQQEVPGISSVGLEAAQAAVSPAPVAPEESVPPILLPGSPLLPAFSSWVLSSESASGTCPGPSEEALESSYTSPAGSVRSLSCPFLWEFQKAAATLIQLSDSSNSLPSLEAEDSPEEGLSRPGELSPRRSLEEVGSPLSWGTNWGEPWPGSIPGSGGLLTWQRPRGSGARPLQGCFVDTAMAGDSEPEQSLEVGQLLSFPDVPFPRSGSELSEASSKVWDKDSEEDLPEPCPGANPASVSSLPAGGSSDPESGMEPQMALPSTQSQKMQEASGTGKSLTGVLDTGEAQQAPPEAACVVFPPQIPSPGDSDSLPAFPLGTSASEGADFGRGGETSSRQEGTRDAEPSLSTKNKPPHLTPEPKTLVTLQAPPGDPGRLAPPAAESRAPGPGRNGAPAVLEEACPPLAGGVLTEILSPVDEVLSYSSADLPSSIHREAPLPPPLPPPHAQSDAEDTTTPGSDTFPSLPPGPLGEDTAVTTQDVSSLSEESLLEALFPRPQESEAPQESGLCPGAARLGGSLEDQLERSSSVAGDEAGGSQWPEPAGWPGSPSSAGSGRGPGGLPEPPVQLTALSRVASVAREGLSGLLAAGNADMMLLSSSGEQDPALGTGFWADVALEEVSGSRGEPWEAVPSVGCAESRGGSGQLSVGLDELLLDTASSAVGSLGNQACLAETPTRGRDPKEMLGKSRKAATPTQAAMPFPQPAAPAASPPGQVPLAAQGQAGSLEHAGKDTEGGLSCQLEDLLGPKGPLGKEPLLETDSGCRAHLPGGARDQVVDLVSTQLTRRVPLESLAALSTMAPRGSP</sequence>
<dbReference type="InterPro" id="IPR028750">
    <property type="entry name" value="CEP350/CC187"/>
</dbReference>
<dbReference type="GO" id="GO:0005813">
    <property type="term" value="C:centrosome"/>
    <property type="evidence" value="ECO:0007669"/>
    <property type="project" value="InterPro"/>
</dbReference>
<accession>A0A6J3GJT7</accession>
<feature type="region of interest" description="Disordered" evidence="1">
    <location>
        <begin position="191"/>
        <end position="410"/>
    </location>
</feature>
<dbReference type="PANTHER" id="PTHR13958:SF5">
    <property type="entry name" value="COILED-COIL DOMAIN-CONTAINING PROTEIN 187"/>
    <property type="match status" value="1"/>
</dbReference>
<evidence type="ECO:0000313" key="2">
    <source>
        <dbReference type="Proteomes" id="UP000504640"/>
    </source>
</evidence>
<proteinExistence type="predicted"/>
<dbReference type="GO" id="GO:0008017">
    <property type="term" value="F:microtubule binding"/>
    <property type="evidence" value="ECO:0007669"/>
    <property type="project" value="InterPro"/>
</dbReference>
<feature type="region of interest" description="Disordered" evidence="1">
    <location>
        <begin position="117"/>
        <end position="158"/>
    </location>
</feature>
<feature type="compositionally biased region" description="Low complexity" evidence="1">
    <location>
        <begin position="701"/>
        <end position="710"/>
    </location>
</feature>
<evidence type="ECO:0000256" key="1">
    <source>
        <dbReference type="SAM" id="MobiDB-lite"/>
    </source>
</evidence>
<feature type="compositionally biased region" description="Basic and acidic residues" evidence="1">
    <location>
        <begin position="686"/>
        <end position="696"/>
    </location>
</feature>
<feature type="region of interest" description="Disordered" evidence="1">
    <location>
        <begin position="632"/>
        <end position="652"/>
    </location>
</feature>